<evidence type="ECO:0000256" key="7">
    <source>
        <dbReference type="ARBA" id="ARBA00023242"/>
    </source>
</evidence>
<keyword evidence="6" id="KW-0378">Hydrolase</keyword>
<dbReference type="InterPro" id="IPR027806">
    <property type="entry name" value="HARBI1_dom"/>
</dbReference>
<evidence type="ECO:0000259" key="8">
    <source>
        <dbReference type="Pfam" id="PF13359"/>
    </source>
</evidence>
<comment type="similarity">
    <text evidence="3">Belongs to the HARBI1 family.</text>
</comment>
<evidence type="ECO:0000256" key="2">
    <source>
        <dbReference type="ARBA" id="ARBA00004123"/>
    </source>
</evidence>
<comment type="subcellular location">
    <subcellularLocation>
        <location evidence="2">Nucleus</location>
    </subcellularLocation>
</comment>
<dbReference type="PANTHER" id="PTHR22930">
    <property type="match status" value="1"/>
</dbReference>
<evidence type="ECO:0000256" key="1">
    <source>
        <dbReference type="ARBA" id="ARBA00001968"/>
    </source>
</evidence>
<dbReference type="EMBL" id="JARBDR010000919">
    <property type="protein sequence ID" value="KAJ8300849.1"/>
    <property type="molecule type" value="Genomic_DNA"/>
</dbReference>
<gene>
    <name evidence="9" type="ORF">KUTeg_022368</name>
</gene>
<evidence type="ECO:0000256" key="3">
    <source>
        <dbReference type="ARBA" id="ARBA00006958"/>
    </source>
</evidence>
<dbReference type="InterPro" id="IPR037265">
    <property type="entry name" value="PolyA_pol_cat_sf"/>
</dbReference>
<dbReference type="InterPro" id="IPR045249">
    <property type="entry name" value="HARBI1-like"/>
</dbReference>
<evidence type="ECO:0000313" key="10">
    <source>
        <dbReference type="Proteomes" id="UP001217089"/>
    </source>
</evidence>
<comment type="cofactor">
    <cofactor evidence="1">
        <name>a divalent metal cation</name>
        <dbReference type="ChEBI" id="CHEBI:60240"/>
    </cofactor>
</comment>
<sequence length="370" mass="43053">MDVTTNKQALIAWLIDDDDDDDGDDCLSFVTTVMGHIAKTFIRNPRVRIIGYVEDVIPRYSNEEFRRVFRLSRQTFITLCEYLKQCQELSVNGAGGREPIVVEKQLTWELQILFIELQTDLGFLNLLSYCHETVQQSSLWDNGLRLCNGNHLVADAAYPLRRWLLTPYRDNGHLNQEQKHFNYMHSSNRVVIERLFGLLKGRYRRLYHIDSKQFDVFVPFDIWLQKEFDMNAIVHYMFNMTGLHTSNGDKAQSAANFSPKKSDPLKNCNKKKHIAAKLLCISIECTWKKHQTLLSEHLAYDNGNTSLQCIYEKVKENSIIQNKDHEQISLKLVAHLITVLFKNTLSDTPTHQFLLYSDFKCNQAIPQNIF</sequence>
<proteinExistence type="inferred from homology"/>
<keyword evidence="4" id="KW-0540">Nuclease</keyword>
<evidence type="ECO:0000313" key="9">
    <source>
        <dbReference type="EMBL" id="KAJ8300849.1"/>
    </source>
</evidence>
<protein>
    <recommendedName>
        <fullName evidence="8">DDE Tnp4 domain-containing protein</fullName>
    </recommendedName>
</protein>
<dbReference type="Pfam" id="PF13359">
    <property type="entry name" value="DDE_Tnp_4"/>
    <property type="match status" value="1"/>
</dbReference>
<accession>A0ABQ9E673</accession>
<dbReference type="PANTHER" id="PTHR22930:SF85">
    <property type="entry name" value="GH03217P-RELATED"/>
    <property type="match status" value="1"/>
</dbReference>
<evidence type="ECO:0000256" key="4">
    <source>
        <dbReference type="ARBA" id="ARBA00022722"/>
    </source>
</evidence>
<reference evidence="9 10" key="1">
    <citation type="submission" date="2022-12" db="EMBL/GenBank/DDBJ databases">
        <title>Chromosome-level genome of Tegillarca granosa.</title>
        <authorList>
            <person name="Kim J."/>
        </authorList>
    </citation>
    <scope>NUCLEOTIDE SEQUENCE [LARGE SCALE GENOMIC DNA]</scope>
    <source>
        <strain evidence="9">Teg-2019</strain>
        <tissue evidence="9">Adductor muscle</tissue>
    </source>
</reference>
<organism evidence="9 10">
    <name type="scientific">Tegillarca granosa</name>
    <name type="common">Malaysian cockle</name>
    <name type="synonym">Anadara granosa</name>
    <dbReference type="NCBI Taxonomy" id="220873"/>
    <lineage>
        <taxon>Eukaryota</taxon>
        <taxon>Metazoa</taxon>
        <taxon>Spiralia</taxon>
        <taxon>Lophotrochozoa</taxon>
        <taxon>Mollusca</taxon>
        <taxon>Bivalvia</taxon>
        <taxon>Autobranchia</taxon>
        <taxon>Pteriomorphia</taxon>
        <taxon>Arcoida</taxon>
        <taxon>Arcoidea</taxon>
        <taxon>Arcidae</taxon>
        <taxon>Tegillarca</taxon>
    </lineage>
</organism>
<name>A0ABQ9E673_TEGGR</name>
<feature type="domain" description="DDE Tnp4" evidence="8">
    <location>
        <begin position="146"/>
        <end position="206"/>
    </location>
</feature>
<keyword evidence="5" id="KW-0479">Metal-binding</keyword>
<dbReference type="SUPFAM" id="SSF160957">
    <property type="entry name" value="Poly(A) polymerase catalytic subunit-like"/>
    <property type="match status" value="1"/>
</dbReference>
<dbReference type="Proteomes" id="UP001217089">
    <property type="component" value="Unassembled WGS sequence"/>
</dbReference>
<evidence type="ECO:0000256" key="5">
    <source>
        <dbReference type="ARBA" id="ARBA00022723"/>
    </source>
</evidence>
<keyword evidence="7" id="KW-0539">Nucleus</keyword>
<comment type="caution">
    <text evidence="9">The sequence shown here is derived from an EMBL/GenBank/DDBJ whole genome shotgun (WGS) entry which is preliminary data.</text>
</comment>
<keyword evidence="10" id="KW-1185">Reference proteome</keyword>
<evidence type="ECO:0000256" key="6">
    <source>
        <dbReference type="ARBA" id="ARBA00022801"/>
    </source>
</evidence>